<protein>
    <submittedName>
        <fullName evidence="2">DNA-binding protein</fullName>
    </submittedName>
</protein>
<dbReference type="InterPro" id="IPR055768">
    <property type="entry name" value="DUF7344"/>
</dbReference>
<dbReference type="AlphaFoldDB" id="A0A8J8TPA4"/>
<dbReference type="Proteomes" id="UP000766904">
    <property type="component" value="Unassembled WGS sequence"/>
</dbReference>
<accession>A0A8J8TPA4</accession>
<dbReference type="Pfam" id="PF24035">
    <property type="entry name" value="DUF7344"/>
    <property type="match status" value="1"/>
</dbReference>
<gene>
    <name evidence="2" type="ORF">CV102_17985</name>
</gene>
<organism evidence="2 3">
    <name type="scientific">Natronococcus pandeyae</name>
    <dbReference type="NCBI Taxonomy" id="2055836"/>
    <lineage>
        <taxon>Archaea</taxon>
        <taxon>Methanobacteriati</taxon>
        <taxon>Methanobacteriota</taxon>
        <taxon>Stenosarchaea group</taxon>
        <taxon>Halobacteria</taxon>
        <taxon>Halobacteriales</taxon>
        <taxon>Natrialbaceae</taxon>
        <taxon>Natronococcus</taxon>
    </lineage>
</organism>
<proteinExistence type="predicted"/>
<dbReference type="GO" id="GO:0003677">
    <property type="term" value="F:DNA binding"/>
    <property type="evidence" value="ECO:0007669"/>
    <property type="project" value="UniProtKB-KW"/>
</dbReference>
<evidence type="ECO:0000259" key="1">
    <source>
        <dbReference type="Pfam" id="PF24035"/>
    </source>
</evidence>
<reference evidence="2" key="1">
    <citation type="submission" date="2017-11" db="EMBL/GenBank/DDBJ databases">
        <authorList>
            <person name="Kajale S.C."/>
            <person name="Sharma A."/>
        </authorList>
    </citation>
    <scope>NUCLEOTIDE SEQUENCE</scope>
    <source>
        <strain evidence="2">LS1_42</strain>
    </source>
</reference>
<evidence type="ECO:0000313" key="3">
    <source>
        <dbReference type="Proteomes" id="UP000766904"/>
    </source>
</evidence>
<evidence type="ECO:0000313" key="2">
    <source>
        <dbReference type="EMBL" id="TYL37208.1"/>
    </source>
</evidence>
<sequence length="98" mass="11020">MHRHHVVTLADLADELAVKEHGMTIDGIPADAVTEIYLSLYHCHVPKLVDANIVEYDQDQDLVSITADGTAAHGWFEEEIFDFSERPSPSRLTCTDER</sequence>
<keyword evidence="3" id="KW-1185">Reference proteome</keyword>
<feature type="domain" description="DUF7344" evidence="1">
    <location>
        <begin position="4"/>
        <end position="63"/>
    </location>
</feature>
<dbReference type="EMBL" id="PHNJ01000011">
    <property type="protein sequence ID" value="TYL37208.1"/>
    <property type="molecule type" value="Genomic_DNA"/>
</dbReference>
<comment type="caution">
    <text evidence="2">The sequence shown here is derived from an EMBL/GenBank/DDBJ whole genome shotgun (WGS) entry which is preliminary data.</text>
</comment>
<name>A0A8J8TPA4_9EURY</name>
<keyword evidence="2" id="KW-0238">DNA-binding</keyword>